<evidence type="ECO:0000313" key="7">
    <source>
        <dbReference type="EMBL" id="KAI7728456.1"/>
    </source>
</evidence>
<evidence type="ECO:0000256" key="5">
    <source>
        <dbReference type="SAM" id="Phobius"/>
    </source>
</evidence>
<evidence type="ECO:0000256" key="4">
    <source>
        <dbReference type="ARBA" id="ARBA00023136"/>
    </source>
</evidence>
<protein>
    <recommendedName>
        <fullName evidence="6">Late embryogenesis abundant protein LEA-2 subgroup domain-containing protein</fullName>
    </recommendedName>
</protein>
<dbReference type="InterPro" id="IPR044839">
    <property type="entry name" value="NDR1-like"/>
</dbReference>
<accession>A0AAD5G5P1</accession>
<comment type="caution">
    <text evidence="7">The sequence shown here is derived from an EMBL/GenBank/DDBJ whole genome shotgun (WGS) entry which is preliminary data.</text>
</comment>
<keyword evidence="3 5" id="KW-1133">Transmembrane helix</keyword>
<keyword evidence="4 5" id="KW-0472">Membrane</keyword>
<dbReference type="PANTHER" id="PTHR31234:SF52">
    <property type="entry name" value="LATE EMBRYOGENESIS ABUNDANT PROTEIN, LEA_2 SUBGROUP"/>
    <property type="match status" value="1"/>
</dbReference>
<keyword evidence="2 5" id="KW-0812">Transmembrane</keyword>
<evidence type="ECO:0000313" key="8">
    <source>
        <dbReference type="Proteomes" id="UP001206925"/>
    </source>
</evidence>
<dbReference type="SUPFAM" id="SSF117070">
    <property type="entry name" value="LEA14-like"/>
    <property type="match status" value="1"/>
</dbReference>
<dbReference type="Proteomes" id="UP001206925">
    <property type="component" value="Unassembled WGS sequence"/>
</dbReference>
<evidence type="ECO:0000256" key="1">
    <source>
        <dbReference type="ARBA" id="ARBA00004167"/>
    </source>
</evidence>
<proteinExistence type="predicted"/>
<dbReference type="Pfam" id="PF03168">
    <property type="entry name" value="LEA_2"/>
    <property type="match status" value="1"/>
</dbReference>
<feature type="transmembrane region" description="Helical" evidence="5">
    <location>
        <begin position="44"/>
        <end position="66"/>
    </location>
</feature>
<dbReference type="PANTHER" id="PTHR31234">
    <property type="entry name" value="LATE EMBRYOGENESIS ABUNDANT (LEA) HYDROXYPROLINE-RICH GLYCOPROTEIN FAMILY"/>
    <property type="match status" value="1"/>
</dbReference>
<dbReference type="GO" id="GO:0005886">
    <property type="term" value="C:plasma membrane"/>
    <property type="evidence" value="ECO:0007669"/>
    <property type="project" value="TreeGrafter"/>
</dbReference>
<dbReference type="EMBL" id="JAMZMK010011212">
    <property type="protein sequence ID" value="KAI7728456.1"/>
    <property type="molecule type" value="Genomic_DNA"/>
</dbReference>
<dbReference type="AlphaFoldDB" id="A0AAD5G5P1"/>
<dbReference type="Gene3D" id="2.60.40.1820">
    <property type="match status" value="1"/>
</dbReference>
<keyword evidence="8" id="KW-1185">Reference proteome</keyword>
<feature type="domain" description="Late embryogenesis abundant protein LEA-2 subgroup" evidence="6">
    <location>
        <begin position="99"/>
        <end position="200"/>
    </location>
</feature>
<dbReference type="GO" id="GO:0098542">
    <property type="term" value="P:defense response to other organism"/>
    <property type="evidence" value="ECO:0007669"/>
    <property type="project" value="InterPro"/>
</dbReference>
<sequence length="223" mass="24167">MWVLHTNTISSSSSFITTTTTTITMTTHYTSSSSASIKGCCCCLILLFSFLLLLSLAIILILVLAIKPKTPHFTLQQVTINSINLNPPTTVSLVFTILFTAKNDNIAGIKYTDSTFTILYRGVPVGRGVVRGFYQAAHSQKNVQTIVSVDRNNLLAADADSFVRDVTVYDRVELRVMGDVSAKIRIIGITSPAVQVSLDCAIVISPSKQSLVSKQCGFDGLQV</sequence>
<reference evidence="7" key="1">
    <citation type="submission" date="2022-06" db="EMBL/GenBank/DDBJ databases">
        <title>Uncovering the hologenomic basis of an extraordinary plant invasion.</title>
        <authorList>
            <person name="Bieker V.C."/>
            <person name="Martin M.D."/>
            <person name="Gilbert T."/>
            <person name="Hodgins K."/>
            <person name="Battlay P."/>
            <person name="Petersen B."/>
            <person name="Wilson J."/>
        </authorList>
    </citation>
    <scope>NUCLEOTIDE SEQUENCE</scope>
    <source>
        <strain evidence="7">AA19_3_7</strain>
        <tissue evidence="7">Leaf</tissue>
    </source>
</reference>
<evidence type="ECO:0000259" key="6">
    <source>
        <dbReference type="Pfam" id="PF03168"/>
    </source>
</evidence>
<evidence type="ECO:0000256" key="2">
    <source>
        <dbReference type="ARBA" id="ARBA00022692"/>
    </source>
</evidence>
<evidence type="ECO:0000256" key="3">
    <source>
        <dbReference type="ARBA" id="ARBA00022989"/>
    </source>
</evidence>
<comment type="subcellular location">
    <subcellularLocation>
        <location evidence="1">Membrane</location>
        <topology evidence="1">Single-pass membrane protein</topology>
    </subcellularLocation>
</comment>
<organism evidence="7 8">
    <name type="scientific">Ambrosia artemisiifolia</name>
    <name type="common">Common ragweed</name>
    <dbReference type="NCBI Taxonomy" id="4212"/>
    <lineage>
        <taxon>Eukaryota</taxon>
        <taxon>Viridiplantae</taxon>
        <taxon>Streptophyta</taxon>
        <taxon>Embryophyta</taxon>
        <taxon>Tracheophyta</taxon>
        <taxon>Spermatophyta</taxon>
        <taxon>Magnoliopsida</taxon>
        <taxon>eudicotyledons</taxon>
        <taxon>Gunneridae</taxon>
        <taxon>Pentapetalae</taxon>
        <taxon>asterids</taxon>
        <taxon>campanulids</taxon>
        <taxon>Asterales</taxon>
        <taxon>Asteraceae</taxon>
        <taxon>Asteroideae</taxon>
        <taxon>Heliantheae alliance</taxon>
        <taxon>Heliantheae</taxon>
        <taxon>Ambrosia</taxon>
    </lineage>
</organism>
<dbReference type="InterPro" id="IPR004864">
    <property type="entry name" value="LEA_2"/>
</dbReference>
<gene>
    <name evidence="7" type="ORF">M8C21_027041</name>
</gene>
<name>A0AAD5G5P1_AMBAR</name>